<dbReference type="Proteomes" id="UP000199147">
    <property type="component" value="Unassembled WGS sequence"/>
</dbReference>
<dbReference type="NCBIfam" id="NF009467">
    <property type="entry name" value="PRK12826.1-3"/>
    <property type="match status" value="1"/>
</dbReference>
<comment type="similarity">
    <text evidence="1">Belongs to the short-chain dehydrogenases/reductases (SDR) family.</text>
</comment>
<keyword evidence="3" id="KW-0520">NAD</keyword>
<dbReference type="GO" id="GO:0016616">
    <property type="term" value="F:oxidoreductase activity, acting on the CH-OH group of donors, NAD or NADP as acceptor"/>
    <property type="evidence" value="ECO:0007669"/>
    <property type="project" value="TreeGrafter"/>
</dbReference>
<evidence type="ECO:0000313" key="5">
    <source>
        <dbReference type="Proteomes" id="UP000199147"/>
    </source>
</evidence>
<dbReference type="RefSeq" id="WP_090513350.1">
    <property type="nucleotide sequence ID" value="NZ_CWKH01000001.1"/>
</dbReference>
<dbReference type="InterPro" id="IPR002347">
    <property type="entry name" value="SDR_fam"/>
</dbReference>
<dbReference type="PRINTS" id="PR00081">
    <property type="entry name" value="GDHRDH"/>
</dbReference>
<accession>A0A0H5RMG5</accession>
<dbReference type="OrthoDB" id="5173603at2"/>
<evidence type="ECO:0000256" key="3">
    <source>
        <dbReference type="ARBA" id="ARBA00023027"/>
    </source>
</evidence>
<dbReference type="PROSITE" id="PS00061">
    <property type="entry name" value="ADH_SHORT"/>
    <property type="match status" value="1"/>
</dbReference>
<organism evidence="4 5">
    <name type="scientific">Mycolicibacterium neworleansense</name>
    <dbReference type="NCBI Taxonomy" id="146018"/>
    <lineage>
        <taxon>Bacteria</taxon>
        <taxon>Bacillati</taxon>
        <taxon>Actinomycetota</taxon>
        <taxon>Actinomycetes</taxon>
        <taxon>Mycobacteriales</taxon>
        <taxon>Mycobacteriaceae</taxon>
        <taxon>Mycolicibacterium</taxon>
    </lineage>
</organism>
<dbReference type="PRINTS" id="PR00080">
    <property type="entry name" value="SDRFAMILY"/>
</dbReference>
<gene>
    <name evidence="4" type="ORF">BN2156_02190</name>
</gene>
<dbReference type="CDD" id="cd05233">
    <property type="entry name" value="SDR_c"/>
    <property type="match status" value="1"/>
</dbReference>
<name>A0A0H5RMG5_9MYCO</name>
<dbReference type="InterPro" id="IPR020904">
    <property type="entry name" value="Sc_DH/Rdtase_CS"/>
</dbReference>
<evidence type="ECO:0000313" key="4">
    <source>
        <dbReference type="EMBL" id="CRZ15330.1"/>
    </source>
</evidence>
<evidence type="ECO:0000256" key="1">
    <source>
        <dbReference type="ARBA" id="ARBA00006484"/>
    </source>
</evidence>
<dbReference type="InterPro" id="IPR036291">
    <property type="entry name" value="NAD(P)-bd_dom_sf"/>
</dbReference>
<sequence length="273" mass="28205">MSTNTSRVAVITGAARGQGRSHAVALAAAGFDIIGIDLCGDIESIPYPLASTVDFDETARLVSEAGGRIKTVVADVRDLDALQAGIDTGIDEFGDVDVVVANAGVVGMGLTDPLDAKVYRDIVDTNLNGVWHTIAATAPSMIRKQTGGSIILISSMQGLVGRGGDGSAATFAYAASKHGVVGLMRSAAYAYAPHHIRVNSIHPTGVATPMIFNEHMASVFAANPESSAMSGNLLPVPFVEPIDVSHAVLFLISDAARYITGMTLPVDAGFAVK</sequence>
<dbReference type="FunFam" id="3.40.50.720:FF:000084">
    <property type="entry name" value="Short-chain dehydrogenase reductase"/>
    <property type="match status" value="1"/>
</dbReference>
<dbReference type="STRING" id="146018.BN2156_02190"/>
<dbReference type="EMBL" id="CWKH01000001">
    <property type="protein sequence ID" value="CRZ15330.1"/>
    <property type="molecule type" value="Genomic_DNA"/>
</dbReference>
<proteinExistence type="inferred from homology"/>
<dbReference type="PANTHER" id="PTHR42760">
    <property type="entry name" value="SHORT-CHAIN DEHYDROGENASES/REDUCTASES FAMILY MEMBER"/>
    <property type="match status" value="1"/>
</dbReference>
<dbReference type="Pfam" id="PF13561">
    <property type="entry name" value="adh_short_C2"/>
    <property type="match status" value="1"/>
</dbReference>
<dbReference type="AlphaFoldDB" id="A0A0H5RMG5"/>
<dbReference type="SUPFAM" id="SSF51735">
    <property type="entry name" value="NAD(P)-binding Rossmann-fold domains"/>
    <property type="match status" value="1"/>
</dbReference>
<dbReference type="Gene3D" id="3.40.50.720">
    <property type="entry name" value="NAD(P)-binding Rossmann-like Domain"/>
    <property type="match status" value="1"/>
</dbReference>
<keyword evidence="2" id="KW-0560">Oxidoreductase</keyword>
<reference evidence="5" key="1">
    <citation type="submission" date="2015-07" db="EMBL/GenBank/DDBJ databases">
        <authorList>
            <person name="Urmite Genomes"/>
        </authorList>
    </citation>
    <scope>NUCLEOTIDE SEQUENCE [LARGE SCALE GENOMIC DNA]</scope>
    <source>
        <strain evidence="5">type strain: ATCC 49404</strain>
    </source>
</reference>
<evidence type="ECO:0000256" key="2">
    <source>
        <dbReference type="ARBA" id="ARBA00023002"/>
    </source>
</evidence>
<keyword evidence="5" id="KW-1185">Reference proteome</keyword>
<dbReference type="PANTHER" id="PTHR42760:SF133">
    <property type="entry name" value="3-OXOACYL-[ACYL-CARRIER-PROTEIN] REDUCTASE"/>
    <property type="match status" value="1"/>
</dbReference>
<dbReference type="NCBIfam" id="TIGR03971">
    <property type="entry name" value="SDR_subfam_1"/>
    <property type="match status" value="1"/>
</dbReference>
<protein>
    <submittedName>
        <fullName evidence="4">Short-chain dehydrogenase/reductase SDR</fullName>
    </submittedName>
</protein>
<dbReference type="InterPro" id="IPR023985">
    <property type="entry name" value="SDR_subfam_1"/>
</dbReference>